<dbReference type="InterPro" id="IPR036942">
    <property type="entry name" value="Beta-barrel_TonB_sf"/>
</dbReference>
<dbReference type="NCBIfam" id="TIGR01783">
    <property type="entry name" value="TonB-siderophor"/>
    <property type="match status" value="1"/>
</dbReference>
<evidence type="ECO:0000256" key="11">
    <source>
        <dbReference type="RuleBase" id="RU003357"/>
    </source>
</evidence>
<dbReference type="EMBL" id="HG992341">
    <property type="protein sequence ID" value="CAE6773214.1"/>
    <property type="molecule type" value="Genomic_DNA"/>
</dbReference>
<dbReference type="GO" id="GO:0015891">
    <property type="term" value="P:siderophore transport"/>
    <property type="evidence" value="ECO:0007669"/>
    <property type="project" value="InterPro"/>
</dbReference>
<name>A0A8D6V3U2_9XANT</name>
<dbReference type="GO" id="GO:0015344">
    <property type="term" value="F:siderophore uptake transmembrane transporter activity"/>
    <property type="evidence" value="ECO:0007669"/>
    <property type="project" value="TreeGrafter"/>
</dbReference>
<dbReference type="Pfam" id="PF00593">
    <property type="entry name" value="TonB_dep_Rec_b-barrel"/>
    <property type="match status" value="1"/>
</dbReference>
<keyword evidence="7 10" id="KW-0472">Membrane</keyword>
<comment type="similarity">
    <text evidence="2 10 11">Belongs to the TonB-dependent receptor family.</text>
</comment>
<dbReference type="PROSITE" id="PS52016">
    <property type="entry name" value="TONB_DEPENDENT_REC_3"/>
    <property type="match status" value="1"/>
</dbReference>
<dbReference type="AlphaFoldDB" id="A0A8D6V3U2"/>
<evidence type="ECO:0000256" key="9">
    <source>
        <dbReference type="ARBA" id="ARBA00023237"/>
    </source>
</evidence>
<dbReference type="EMBL" id="HG992341">
    <property type="protein sequence ID" value="CAE6773224.1"/>
    <property type="molecule type" value="Genomic_DNA"/>
</dbReference>
<evidence type="ECO:0000259" key="14">
    <source>
        <dbReference type="Pfam" id="PF07715"/>
    </source>
</evidence>
<reference evidence="15 17" key="1">
    <citation type="submission" date="2021-02" db="EMBL/GenBank/DDBJ databases">
        <authorList>
            <person name="Pothier F. J."/>
        </authorList>
    </citation>
    <scope>NUCLEOTIDE SEQUENCE</scope>
    <source>
        <strain evidence="16 17">301</strain>
        <strain evidence="15">CFBP 1159</strain>
    </source>
</reference>
<dbReference type="InterPro" id="IPR010105">
    <property type="entry name" value="TonB_sidphr_rcpt"/>
</dbReference>
<dbReference type="Proteomes" id="UP000835287">
    <property type="component" value="Chromosome"/>
</dbReference>
<protein>
    <submittedName>
        <fullName evidence="15">Ferric-anguibactin receptor FatA</fullName>
    </submittedName>
</protein>
<evidence type="ECO:0000256" key="8">
    <source>
        <dbReference type="ARBA" id="ARBA00023170"/>
    </source>
</evidence>
<dbReference type="GO" id="GO:0009279">
    <property type="term" value="C:cell outer membrane"/>
    <property type="evidence" value="ECO:0007669"/>
    <property type="project" value="UniProtKB-SubCell"/>
</dbReference>
<evidence type="ECO:0000256" key="2">
    <source>
        <dbReference type="ARBA" id="ARBA00009810"/>
    </source>
</evidence>
<dbReference type="EMBL" id="HG992338">
    <property type="protein sequence ID" value="CAE6780962.1"/>
    <property type="molecule type" value="Genomic_DNA"/>
</dbReference>
<dbReference type="PANTHER" id="PTHR32552">
    <property type="entry name" value="FERRICHROME IRON RECEPTOR-RELATED"/>
    <property type="match status" value="1"/>
</dbReference>
<sequence length="658" mass="71354">MFPRLSFLALALLAAKPASASESPISELEPERSTQSVQADLDTVRVVGLRQNGFTVPDSQTGPYRGLDMLDVPANINVVSRDLLDAQGATGLYDALRNVAGVVRQQQSGVAYDQISIRGINLDNRSSYLFNGVLPFDNNVPIPMENKERVEVLKGAAALYYGFVTPGGVVNLVTKRATVAPVTSLSLSGDNQGSAQLHLDLGRRFGSEQQFGVRVNALSQNIHLPIEHDNGYRRMLSAALDWDVSSDFSLHYDVERIRARITEQAAVVPPAAVGGVITLPGMPDPSILLSMRGKDTLSDATTHLLSGEYALNNAWTLRFSVGESVTRRDRWLWIFDNYNLRTGQGTVYGADQKGQEYTNSNARANVEGSFRTGSVTHDLQIGADANRLYQPSFNTFMYRAAQDLYAPMEIVDLIRAPTGSKTTLRDRGFLEQTIRNNGVYAMDRIGIGDRWQLIGALRYARYGTRQLNTADYDVSATTPSVSVTYKLSPKASIYGSYVEGLESGGTAPSAAINAGQALPAAVSRQKEVGTRYRMDNGTLLSASLFRLDQASADTDDSGVYALNGRSRYRGLEFSVQGNLTEDLSAAVSGMLLDAQIVQATTASLEGNTPNNTPERTASLFFNYRVPMLEGLSVSAGGFALASRPIDDQNRASISGYTT</sequence>
<keyword evidence="5 10" id="KW-0812">Transmembrane</keyword>
<evidence type="ECO:0000256" key="6">
    <source>
        <dbReference type="ARBA" id="ARBA00023077"/>
    </source>
</evidence>
<comment type="subcellular location">
    <subcellularLocation>
        <location evidence="1 10">Cell outer membrane</location>
        <topology evidence="1 10">Multi-pass membrane protein</topology>
    </subcellularLocation>
</comment>
<evidence type="ECO:0000256" key="4">
    <source>
        <dbReference type="ARBA" id="ARBA00022452"/>
    </source>
</evidence>
<evidence type="ECO:0000256" key="3">
    <source>
        <dbReference type="ARBA" id="ARBA00022448"/>
    </source>
</evidence>
<keyword evidence="3 10" id="KW-0813">Transport</keyword>
<feature type="signal peptide" evidence="12">
    <location>
        <begin position="1"/>
        <end position="20"/>
    </location>
</feature>
<feature type="domain" description="TonB-dependent receptor plug" evidence="14">
    <location>
        <begin position="70"/>
        <end position="169"/>
    </location>
</feature>
<evidence type="ECO:0000256" key="10">
    <source>
        <dbReference type="PROSITE-ProRule" id="PRU01360"/>
    </source>
</evidence>
<evidence type="ECO:0000256" key="5">
    <source>
        <dbReference type="ARBA" id="ARBA00022692"/>
    </source>
</evidence>
<dbReference type="InterPro" id="IPR000531">
    <property type="entry name" value="Beta-barrel_TonB"/>
</dbReference>
<accession>A0A8D6V3U2</accession>
<feature type="domain" description="TonB-dependent receptor-like beta-barrel" evidence="13">
    <location>
        <begin position="295"/>
        <end position="658"/>
    </location>
</feature>
<dbReference type="Proteomes" id="UP000835243">
    <property type="component" value="Chromosome"/>
</dbReference>
<evidence type="ECO:0000256" key="12">
    <source>
        <dbReference type="SAM" id="SignalP"/>
    </source>
</evidence>
<keyword evidence="8 15" id="KW-0675">Receptor</keyword>
<dbReference type="InterPro" id="IPR037066">
    <property type="entry name" value="Plug_dom_sf"/>
</dbReference>
<evidence type="ECO:0000313" key="15">
    <source>
        <dbReference type="EMBL" id="CAE6773224.1"/>
    </source>
</evidence>
<keyword evidence="6 11" id="KW-0798">TonB box</keyword>
<dbReference type="PANTHER" id="PTHR32552:SF82">
    <property type="entry name" value="FCUA PROTEIN"/>
    <property type="match status" value="1"/>
</dbReference>
<dbReference type="GO" id="GO:0038023">
    <property type="term" value="F:signaling receptor activity"/>
    <property type="evidence" value="ECO:0007669"/>
    <property type="project" value="InterPro"/>
</dbReference>
<evidence type="ECO:0000256" key="1">
    <source>
        <dbReference type="ARBA" id="ARBA00004571"/>
    </source>
</evidence>
<dbReference type="Gene3D" id="2.170.130.10">
    <property type="entry name" value="TonB-dependent receptor, plug domain"/>
    <property type="match status" value="1"/>
</dbReference>
<dbReference type="Gene3D" id="2.40.170.20">
    <property type="entry name" value="TonB-dependent receptor, beta-barrel domain"/>
    <property type="match status" value="1"/>
</dbReference>
<keyword evidence="4 10" id="KW-1134">Transmembrane beta strand</keyword>
<feature type="chain" id="PRO_5044689863" evidence="12">
    <location>
        <begin position="21"/>
        <end position="658"/>
    </location>
</feature>
<organism evidence="15">
    <name type="scientific">Xanthomonas arboricola pv. corylina</name>
    <dbReference type="NCBI Taxonomy" id="487821"/>
    <lineage>
        <taxon>Bacteria</taxon>
        <taxon>Pseudomonadati</taxon>
        <taxon>Pseudomonadota</taxon>
        <taxon>Gammaproteobacteria</taxon>
        <taxon>Lysobacterales</taxon>
        <taxon>Lysobacteraceae</taxon>
        <taxon>Xanthomonas</taxon>
    </lineage>
</organism>
<gene>
    <name evidence="15" type="primary">fatA</name>
    <name evidence="15" type="ORF">CFBP1159_22150</name>
    <name evidence="16" type="ORF">XAC301_23980</name>
</gene>
<proteinExistence type="inferred from homology"/>
<keyword evidence="9 10" id="KW-0998">Cell outer membrane</keyword>
<dbReference type="EMBL" id="HG992338">
    <property type="protein sequence ID" value="CAE6780949.1"/>
    <property type="molecule type" value="Genomic_DNA"/>
</dbReference>
<dbReference type="CDD" id="cd01347">
    <property type="entry name" value="ligand_gated_channel"/>
    <property type="match status" value="1"/>
</dbReference>
<evidence type="ECO:0000313" key="16">
    <source>
        <dbReference type="EMBL" id="CAE6780949.1"/>
    </source>
</evidence>
<dbReference type="InterPro" id="IPR039426">
    <property type="entry name" value="TonB-dep_rcpt-like"/>
</dbReference>
<evidence type="ECO:0000259" key="13">
    <source>
        <dbReference type="Pfam" id="PF00593"/>
    </source>
</evidence>
<evidence type="ECO:0000256" key="7">
    <source>
        <dbReference type="ARBA" id="ARBA00023136"/>
    </source>
</evidence>
<dbReference type="InterPro" id="IPR012910">
    <property type="entry name" value="Plug_dom"/>
</dbReference>
<keyword evidence="17" id="KW-1185">Reference proteome</keyword>
<keyword evidence="12" id="KW-0732">Signal</keyword>
<evidence type="ECO:0000313" key="17">
    <source>
        <dbReference type="Proteomes" id="UP000835287"/>
    </source>
</evidence>
<dbReference type="Pfam" id="PF07715">
    <property type="entry name" value="Plug"/>
    <property type="match status" value="1"/>
</dbReference>
<dbReference type="SUPFAM" id="SSF56935">
    <property type="entry name" value="Porins"/>
    <property type="match status" value="1"/>
</dbReference>